<dbReference type="Pfam" id="PF00877">
    <property type="entry name" value="NLPC_P60"/>
    <property type="match status" value="1"/>
</dbReference>
<evidence type="ECO:0000256" key="2">
    <source>
        <dbReference type="ARBA" id="ARBA00022670"/>
    </source>
</evidence>
<keyword evidence="3" id="KW-0378">Hydrolase</keyword>
<dbReference type="PROSITE" id="PS51935">
    <property type="entry name" value="NLPC_P60"/>
    <property type="match status" value="1"/>
</dbReference>
<dbReference type="GO" id="GO:0006508">
    <property type="term" value="P:proteolysis"/>
    <property type="evidence" value="ECO:0007669"/>
    <property type="project" value="UniProtKB-KW"/>
</dbReference>
<dbReference type="RefSeq" id="WP_163285088.1">
    <property type="nucleotide sequence ID" value="NZ_JAAGVY010000014.1"/>
</dbReference>
<dbReference type="GO" id="GO:0008234">
    <property type="term" value="F:cysteine-type peptidase activity"/>
    <property type="evidence" value="ECO:0007669"/>
    <property type="project" value="UniProtKB-KW"/>
</dbReference>
<proteinExistence type="inferred from homology"/>
<dbReference type="Pfam" id="PF18348">
    <property type="entry name" value="SH3_16"/>
    <property type="match status" value="1"/>
</dbReference>
<dbReference type="PANTHER" id="PTHR47053:SF1">
    <property type="entry name" value="MUREIN DD-ENDOPEPTIDASE MEPH-RELATED"/>
    <property type="match status" value="1"/>
</dbReference>
<dbReference type="Gene3D" id="2.30.30.40">
    <property type="entry name" value="SH3 Domains"/>
    <property type="match status" value="1"/>
</dbReference>
<evidence type="ECO:0000259" key="5">
    <source>
        <dbReference type="PROSITE" id="PS51935"/>
    </source>
</evidence>
<comment type="caution">
    <text evidence="6">The sequence shown here is derived from an EMBL/GenBank/DDBJ whole genome shotgun (WGS) entry which is preliminary data.</text>
</comment>
<keyword evidence="2" id="KW-0645">Protease</keyword>
<reference evidence="6 7" key="1">
    <citation type="submission" date="2020-02" db="EMBL/GenBank/DDBJ databases">
        <title>Out from the shadows clarifying the taxonomy of the family Cryomorphaceae and related taxa by utilizing the GTDB taxonomic framework.</title>
        <authorList>
            <person name="Bowman J.P."/>
        </authorList>
    </citation>
    <scope>NUCLEOTIDE SEQUENCE [LARGE SCALE GENOMIC DNA]</scope>
    <source>
        <strain evidence="6 7">QSSC 1-22</strain>
    </source>
</reference>
<dbReference type="Gene3D" id="3.90.1720.10">
    <property type="entry name" value="endopeptidase domain like (from Nostoc punctiforme)"/>
    <property type="match status" value="1"/>
</dbReference>
<dbReference type="SUPFAM" id="SSF54001">
    <property type="entry name" value="Cysteine proteinases"/>
    <property type="match status" value="1"/>
</dbReference>
<sequence length="255" mass="28693">MSFGTSKHPIIPGRAEPSDKAEMVTQVLFGETYRVLETEKKWLLIEIEADSYQCWIDRKQHSEMSEGELKEAEFQSIKRCGDAIGQITDKVGKRFFIPCGSPLPAYHEGRFEVNGAHFEFDGRVARHDSESIIRHARRLLHAPYLWGGKTAMGIDCSGYTQVVTACAGISLPRDAWQQAEKGEAVDFIDLTEPGDLAFFDNSEGRITHVGIILENGKIIHASGSVRIDTLDHQGIYNEDIKAYSHKLRLIKRFTL</sequence>
<gene>
    <name evidence="6" type="ORF">G3O08_09290</name>
</gene>
<dbReference type="EMBL" id="JAAGVY010000014">
    <property type="protein sequence ID" value="NEN23692.1"/>
    <property type="molecule type" value="Genomic_DNA"/>
</dbReference>
<organism evidence="6 7">
    <name type="scientific">Cryomorpha ignava</name>
    <dbReference type="NCBI Taxonomy" id="101383"/>
    <lineage>
        <taxon>Bacteria</taxon>
        <taxon>Pseudomonadati</taxon>
        <taxon>Bacteroidota</taxon>
        <taxon>Flavobacteriia</taxon>
        <taxon>Flavobacteriales</taxon>
        <taxon>Cryomorphaceae</taxon>
        <taxon>Cryomorpha</taxon>
    </lineage>
</organism>
<comment type="similarity">
    <text evidence="1">Belongs to the peptidase C40 family.</text>
</comment>
<keyword evidence="4" id="KW-0788">Thiol protease</keyword>
<dbReference type="InterPro" id="IPR038765">
    <property type="entry name" value="Papain-like_cys_pep_sf"/>
</dbReference>
<name>A0A7K3WS61_9FLAO</name>
<dbReference type="InterPro" id="IPR051202">
    <property type="entry name" value="Peptidase_C40"/>
</dbReference>
<evidence type="ECO:0000256" key="1">
    <source>
        <dbReference type="ARBA" id="ARBA00007074"/>
    </source>
</evidence>
<dbReference type="InterPro" id="IPR000064">
    <property type="entry name" value="NLP_P60_dom"/>
</dbReference>
<dbReference type="InterPro" id="IPR041382">
    <property type="entry name" value="SH3_16"/>
</dbReference>
<evidence type="ECO:0000256" key="3">
    <source>
        <dbReference type="ARBA" id="ARBA00022801"/>
    </source>
</evidence>
<evidence type="ECO:0000313" key="7">
    <source>
        <dbReference type="Proteomes" id="UP000486602"/>
    </source>
</evidence>
<evidence type="ECO:0000313" key="6">
    <source>
        <dbReference type="EMBL" id="NEN23692.1"/>
    </source>
</evidence>
<protein>
    <submittedName>
        <fullName evidence="6">C40 family peptidase</fullName>
    </submittedName>
</protein>
<accession>A0A7K3WS61</accession>
<dbReference type="AlphaFoldDB" id="A0A7K3WS61"/>
<dbReference type="Proteomes" id="UP000486602">
    <property type="component" value="Unassembled WGS sequence"/>
</dbReference>
<dbReference type="PANTHER" id="PTHR47053">
    <property type="entry name" value="MUREIN DD-ENDOPEPTIDASE MEPH-RELATED"/>
    <property type="match status" value="1"/>
</dbReference>
<keyword evidence="7" id="KW-1185">Reference proteome</keyword>
<feature type="domain" description="NlpC/P60" evidence="5">
    <location>
        <begin position="126"/>
        <end position="254"/>
    </location>
</feature>
<evidence type="ECO:0000256" key="4">
    <source>
        <dbReference type="ARBA" id="ARBA00022807"/>
    </source>
</evidence>